<organism evidence="2 3">
    <name type="scientific">Pseudoxanthomonas winnipegensis</name>
    <dbReference type="NCBI Taxonomy" id="2480810"/>
    <lineage>
        <taxon>Bacteria</taxon>
        <taxon>Pseudomonadati</taxon>
        <taxon>Pseudomonadota</taxon>
        <taxon>Gammaproteobacteria</taxon>
        <taxon>Lysobacterales</taxon>
        <taxon>Lysobacteraceae</taxon>
        <taxon>Pseudoxanthomonas</taxon>
    </lineage>
</organism>
<proteinExistence type="predicted"/>
<evidence type="ECO:0000313" key="3">
    <source>
        <dbReference type="Proteomes" id="UP000291286"/>
    </source>
</evidence>
<dbReference type="SUPFAM" id="SSF47413">
    <property type="entry name" value="lambda repressor-like DNA-binding domains"/>
    <property type="match status" value="1"/>
</dbReference>
<name>A0A4Q8LF57_9GAMM</name>
<dbReference type="CDD" id="cd00093">
    <property type="entry name" value="HTH_XRE"/>
    <property type="match status" value="1"/>
</dbReference>
<dbReference type="AlphaFoldDB" id="A0A4Q8LF57"/>
<reference evidence="2 3" key="1">
    <citation type="submission" date="2019-02" db="EMBL/GenBank/DDBJ databases">
        <title>WGS of Pseudoxanthomonas species novum from clinical isolates.</title>
        <authorList>
            <person name="Bernier A.-M."/>
            <person name="Bernard K."/>
            <person name="Vachon A."/>
        </authorList>
    </citation>
    <scope>NUCLEOTIDE SEQUENCE [LARGE SCALE GENOMIC DNA]</scope>
    <source>
        <strain evidence="2 3">NML171202</strain>
    </source>
</reference>
<gene>
    <name evidence="2" type="ORF">EA661_12900</name>
</gene>
<accession>A0A4Q8LF57</accession>
<dbReference type="Proteomes" id="UP000291286">
    <property type="component" value="Unassembled WGS sequence"/>
</dbReference>
<sequence length="144" mass="15628">MEDWAQRIKTKLEEIGGNQADLAKACGIRPGSVSGWFGGGKATKMISGDNLVSVAEYLGTSAEYIITGREDGRSTRSHVVGMDVSTLAQALELLHLMADARPEDRQLQRPTWAMLQVAAKAIQRAEGDQRQAMGTILKELAKET</sequence>
<evidence type="ECO:0000259" key="1">
    <source>
        <dbReference type="PROSITE" id="PS50943"/>
    </source>
</evidence>
<dbReference type="Gene3D" id="1.10.260.40">
    <property type="entry name" value="lambda repressor-like DNA-binding domains"/>
    <property type="match status" value="1"/>
</dbReference>
<dbReference type="EMBL" id="SHMB01000005">
    <property type="protein sequence ID" value="TAA27649.1"/>
    <property type="molecule type" value="Genomic_DNA"/>
</dbReference>
<dbReference type="InterPro" id="IPR001387">
    <property type="entry name" value="Cro/C1-type_HTH"/>
</dbReference>
<dbReference type="InterPro" id="IPR010982">
    <property type="entry name" value="Lambda_DNA-bd_dom_sf"/>
</dbReference>
<protein>
    <submittedName>
        <fullName evidence="2">Helix-turn-helix domain-containing protein</fullName>
    </submittedName>
</protein>
<evidence type="ECO:0000313" key="2">
    <source>
        <dbReference type="EMBL" id="TAA27649.1"/>
    </source>
</evidence>
<dbReference type="Pfam" id="PF01381">
    <property type="entry name" value="HTH_3"/>
    <property type="match status" value="1"/>
</dbReference>
<dbReference type="RefSeq" id="WP_130519374.1">
    <property type="nucleotide sequence ID" value="NZ_SHMB01000005.1"/>
</dbReference>
<dbReference type="GO" id="GO:0003677">
    <property type="term" value="F:DNA binding"/>
    <property type="evidence" value="ECO:0007669"/>
    <property type="project" value="InterPro"/>
</dbReference>
<feature type="domain" description="HTH cro/C1-type" evidence="1">
    <location>
        <begin position="8"/>
        <end position="65"/>
    </location>
</feature>
<comment type="caution">
    <text evidence="2">The sequence shown here is derived from an EMBL/GenBank/DDBJ whole genome shotgun (WGS) entry which is preliminary data.</text>
</comment>
<dbReference type="PROSITE" id="PS50943">
    <property type="entry name" value="HTH_CROC1"/>
    <property type="match status" value="1"/>
</dbReference>
<dbReference type="SMART" id="SM00530">
    <property type="entry name" value="HTH_XRE"/>
    <property type="match status" value="1"/>
</dbReference>